<organism evidence="1 2">
    <name type="scientific">Ridgeia piscesae</name>
    <name type="common">Tubeworm</name>
    <dbReference type="NCBI Taxonomy" id="27915"/>
    <lineage>
        <taxon>Eukaryota</taxon>
        <taxon>Metazoa</taxon>
        <taxon>Spiralia</taxon>
        <taxon>Lophotrochozoa</taxon>
        <taxon>Annelida</taxon>
        <taxon>Polychaeta</taxon>
        <taxon>Sedentaria</taxon>
        <taxon>Canalipalpata</taxon>
        <taxon>Sabellida</taxon>
        <taxon>Siboglinidae</taxon>
        <taxon>Ridgeia</taxon>
    </lineage>
</organism>
<gene>
    <name evidence="1" type="ORF">NP493_1151g00025</name>
</gene>
<accession>A0AAD9NJE1</accession>
<dbReference type="InterPro" id="IPR032675">
    <property type="entry name" value="LRR_dom_sf"/>
</dbReference>
<dbReference type="Proteomes" id="UP001209878">
    <property type="component" value="Unassembled WGS sequence"/>
</dbReference>
<dbReference type="EMBL" id="JAODUO010001150">
    <property type="protein sequence ID" value="KAK2170486.1"/>
    <property type="molecule type" value="Genomic_DNA"/>
</dbReference>
<protein>
    <submittedName>
        <fullName evidence="1">Uncharacterized protein</fullName>
    </submittedName>
</protein>
<evidence type="ECO:0000313" key="1">
    <source>
        <dbReference type="EMBL" id="KAK2170486.1"/>
    </source>
</evidence>
<dbReference type="SUPFAM" id="SSF52047">
    <property type="entry name" value="RNI-like"/>
    <property type="match status" value="1"/>
</dbReference>
<proteinExistence type="predicted"/>
<dbReference type="Gene3D" id="3.80.10.10">
    <property type="entry name" value="Ribonuclease Inhibitor"/>
    <property type="match status" value="1"/>
</dbReference>
<keyword evidence="2" id="KW-1185">Reference proteome</keyword>
<reference evidence="1" key="1">
    <citation type="journal article" date="2023" name="Mol. Biol. Evol.">
        <title>Third-Generation Sequencing Reveals the Adaptive Role of the Epigenome in Three Deep-Sea Polychaetes.</title>
        <authorList>
            <person name="Perez M."/>
            <person name="Aroh O."/>
            <person name="Sun Y."/>
            <person name="Lan Y."/>
            <person name="Juniper S.K."/>
            <person name="Young C.R."/>
            <person name="Angers B."/>
            <person name="Qian P.Y."/>
        </authorList>
    </citation>
    <scope>NUCLEOTIDE SEQUENCE</scope>
    <source>
        <strain evidence="1">R07B-5</strain>
    </source>
</reference>
<name>A0AAD9NJE1_RIDPI</name>
<sequence>MNGLTLAGAVGVARVLAANRILTDMDISSGRIPDAGAAIIGRGLLLNDSLSSLRMSNNPMTSLGASRLLAAIEENVDSRLCMLDIQSVVVYDDVFAILARLKERLSSFRLICSDSFATRRAASTATQCDS</sequence>
<evidence type="ECO:0000313" key="2">
    <source>
        <dbReference type="Proteomes" id="UP001209878"/>
    </source>
</evidence>
<comment type="caution">
    <text evidence="1">The sequence shown here is derived from an EMBL/GenBank/DDBJ whole genome shotgun (WGS) entry which is preliminary data.</text>
</comment>
<dbReference type="AlphaFoldDB" id="A0AAD9NJE1"/>